<keyword evidence="2" id="KW-0732">Signal</keyword>
<feature type="signal peptide" evidence="2">
    <location>
        <begin position="1"/>
        <end position="30"/>
    </location>
</feature>
<proteinExistence type="predicted"/>
<feature type="compositionally biased region" description="Pro residues" evidence="1">
    <location>
        <begin position="226"/>
        <end position="261"/>
    </location>
</feature>
<dbReference type="AlphaFoldDB" id="A0A4R4TFE7"/>
<dbReference type="RefSeq" id="WP_132819481.1">
    <property type="nucleotide sequence ID" value="NZ_SMKI01000216.1"/>
</dbReference>
<sequence>MRFSGTVTRRRGWPAAALAAVALTTSTLTAGPAEADPAGSVPALLAELRTLYQETGRATEAYHEAAERLAERREETRRVQDRLAATRTELTATREAAGAVARAQYRGGGLQLPPALAMLLGEDPGQALHDQTVAARVAAAEAAEIDRLGSGERAADELATAARAALDAEQAAAEEERHRRDEVHRRLDEVAGLLAGLSPDELTELTRLQEAEAGPGPEPSREPAPEATPEPAPSPEAPPPPAPEPDAVPAAPEPEPVPEPAPGAAREAGPEPGA</sequence>
<feature type="chain" id="PRO_5038509631" description="NlpC/P60 family protein" evidence="2">
    <location>
        <begin position="31"/>
        <end position="274"/>
    </location>
</feature>
<evidence type="ECO:0008006" key="5">
    <source>
        <dbReference type="Google" id="ProtNLM"/>
    </source>
</evidence>
<accession>A0A4R4TFE7</accession>
<organism evidence="3 4">
    <name type="scientific">Streptomyces hainanensis</name>
    <dbReference type="NCBI Taxonomy" id="402648"/>
    <lineage>
        <taxon>Bacteria</taxon>
        <taxon>Bacillati</taxon>
        <taxon>Actinomycetota</taxon>
        <taxon>Actinomycetes</taxon>
        <taxon>Kitasatosporales</taxon>
        <taxon>Streptomycetaceae</taxon>
        <taxon>Streptomyces</taxon>
    </lineage>
</organism>
<dbReference type="EMBL" id="SMKI01000216">
    <property type="protein sequence ID" value="TDC73069.1"/>
    <property type="molecule type" value="Genomic_DNA"/>
</dbReference>
<comment type="caution">
    <text evidence="3">The sequence shown here is derived from an EMBL/GenBank/DDBJ whole genome shotgun (WGS) entry which is preliminary data.</text>
</comment>
<evidence type="ECO:0000256" key="2">
    <source>
        <dbReference type="SAM" id="SignalP"/>
    </source>
</evidence>
<dbReference type="Proteomes" id="UP000295345">
    <property type="component" value="Unassembled WGS sequence"/>
</dbReference>
<reference evidence="3 4" key="1">
    <citation type="submission" date="2019-03" db="EMBL/GenBank/DDBJ databases">
        <title>Draft genome sequences of novel Actinobacteria.</title>
        <authorList>
            <person name="Sahin N."/>
            <person name="Ay H."/>
            <person name="Saygin H."/>
        </authorList>
    </citation>
    <scope>NUCLEOTIDE SEQUENCE [LARGE SCALE GENOMIC DNA]</scope>
    <source>
        <strain evidence="3 4">DSM 41900</strain>
    </source>
</reference>
<feature type="compositionally biased region" description="Low complexity" evidence="1">
    <location>
        <begin position="262"/>
        <end position="274"/>
    </location>
</feature>
<evidence type="ECO:0000313" key="4">
    <source>
        <dbReference type="Proteomes" id="UP000295345"/>
    </source>
</evidence>
<protein>
    <recommendedName>
        <fullName evidence="5">NlpC/P60 family protein</fullName>
    </recommendedName>
</protein>
<evidence type="ECO:0000256" key="1">
    <source>
        <dbReference type="SAM" id="MobiDB-lite"/>
    </source>
</evidence>
<feature type="region of interest" description="Disordered" evidence="1">
    <location>
        <begin position="208"/>
        <end position="274"/>
    </location>
</feature>
<name>A0A4R4TFE7_9ACTN</name>
<keyword evidence="4" id="KW-1185">Reference proteome</keyword>
<evidence type="ECO:0000313" key="3">
    <source>
        <dbReference type="EMBL" id="TDC73069.1"/>
    </source>
</evidence>
<gene>
    <name evidence="3" type="ORF">E1283_20045</name>
</gene>